<protein>
    <submittedName>
        <fullName evidence="1">Uncharacterized protein</fullName>
    </submittedName>
</protein>
<dbReference type="EMBL" id="JXTB01000358">
    <property type="protein sequence ID" value="PON44090.1"/>
    <property type="molecule type" value="Genomic_DNA"/>
</dbReference>
<comment type="caution">
    <text evidence="1">The sequence shown here is derived from an EMBL/GenBank/DDBJ whole genome shotgun (WGS) entry which is preliminary data.</text>
</comment>
<accession>A0A2P5B5M9</accession>
<proteinExistence type="predicted"/>
<sequence length="63" mass="6958">PLTSQTHFAHKLGSDLSKEISNDLVYLFCLCVIKLPSFKNSNTTTPQTQNNSTITFVLLGTTK</sequence>
<reference evidence="2" key="1">
    <citation type="submission" date="2016-06" db="EMBL/GenBank/DDBJ databases">
        <title>Parallel loss of symbiosis genes in relatives of nitrogen-fixing non-legume Parasponia.</title>
        <authorList>
            <person name="Van Velzen R."/>
            <person name="Holmer R."/>
            <person name="Bu F."/>
            <person name="Rutten L."/>
            <person name="Van Zeijl A."/>
            <person name="Liu W."/>
            <person name="Santuari L."/>
            <person name="Cao Q."/>
            <person name="Sharma T."/>
            <person name="Shen D."/>
            <person name="Roswanjaya Y."/>
            <person name="Wardhani T."/>
            <person name="Kalhor M.S."/>
            <person name="Jansen J."/>
            <person name="Van den Hoogen J."/>
            <person name="Gungor B."/>
            <person name="Hartog M."/>
            <person name="Hontelez J."/>
            <person name="Verver J."/>
            <person name="Yang W.-C."/>
            <person name="Schijlen E."/>
            <person name="Repin R."/>
            <person name="Schilthuizen M."/>
            <person name="Schranz E."/>
            <person name="Heidstra R."/>
            <person name="Miyata K."/>
            <person name="Fedorova E."/>
            <person name="Kohlen W."/>
            <person name="Bisseling T."/>
            <person name="Smit S."/>
            <person name="Geurts R."/>
        </authorList>
    </citation>
    <scope>NUCLEOTIDE SEQUENCE [LARGE SCALE GENOMIC DNA]</scope>
    <source>
        <strain evidence="2">cv. WU1-14</strain>
    </source>
</reference>
<keyword evidence="2" id="KW-1185">Reference proteome</keyword>
<evidence type="ECO:0000313" key="1">
    <source>
        <dbReference type="EMBL" id="PON44090.1"/>
    </source>
</evidence>
<dbReference type="AlphaFoldDB" id="A0A2P5B5M9"/>
<evidence type="ECO:0000313" key="2">
    <source>
        <dbReference type="Proteomes" id="UP000237105"/>
    </source>
</evidence>
<name>A0A2P5B5M9_PARAD</name>
<organism evidence="1 2">
    <name type="scientific">Parasponia andersonii</name>
    <name type="common">Sponia andersonii</name>
    <dbReference type="NCBI Taxonomy" id="3476"/>
    <lineage>
        <taxon>Eukaryota</taxon>
        <taxon>Viridiplantae</taxon>
        <taxon>Streptophyta</taxon>
        <taxon>Embryophyta</taxon>
        <taxon>Tracheophyta</taxon>
        <taxon>Spermatophyta</taxon>
        <taxon>Magnoliopsida</taxon>
        <taxon>eudicotyledons</taxon>
        <taxon>Gunneridae</taxon>
        <taxon>Pentapetalae</taxon>
        <taxon>rosids</taxon>
        <taxon>fabids</taxon>
        <taxon>Rosales</taxon>
        <taxon>Cannabaceae</taxon>
        <taxon>Parasponia</taxon>
    </lineage>
</organism>
<dbReference type="Proteomes" id="UP000237105">
    <property type="component" value="Unassembled WGS sequence"/>
</dbReference>
<gene>
    <name evidence="1" type="ORF">PanWU01x14_269250</name>
</gene>
<feature type="non-terminal residue" evidence="1">
    <location>
        <position position="1"/>
    </location>
</feature>